<protein>
    <submittedName>
        <fullName evidence="2">RloB</fullName>
    </submittedName>
</protein>
<dbReference type="InterPro" id="IPR025591">
    <property type="entry name" value="RloB"/>
</dbReference>
<gene>
    <name evidence="2" type="ORF">B1B_19518</name>
</gene>
<dbReference type="AlphaFoldDB" id="T0Y0W3"/>
<organism evidence="2">
    <name type="scientific">mine drainage metagenome</name>
    <dbReference type="NCBI Taxonomy" id="410659"/>
    <lineage>
        <taxon>unclassified sequences</taxon>
        <taxon>metagenomes</taxon>
        <taxon>ecological metagenomes</taxon>
    </lineage>
</organism>
<feature type="non-terminal residue" evidence="2">
    <location>
        <position position="122"/>
    </location>
</feature>
<evidence type="ECO:0000313" key="2">
    <source>
        <dbReference type="EMBL" id="EQD26623.1"/>
    </source>
</evidence>
<name>T0Y0W3_9ZZZZ</name>
<dbReference type="Pfam" id="PF13707">
    <property type="entry name" value="RloB"/>
    <property type="match status" value="1"/>
</dbReference>
<proteinExistence type="predicted"/>
<feature type="compositionally biased region" description="Basic and acidic residues" evidence="1">
    <location>
        <begin position="1"/>
        <end position="17"/>
    </location>
</feature>
<sequence length="122" mass="13755">MRDNQPKHRQMCKEQRRLTRQKASRSGLPSVLIVCEGRETEPNYIDGLREHLRVNAAAVHIERGDSVSDPVGLVRKAQRRYKSDGDYDRVYVVCDGDSKRLKDARVLAARPLRNAAGGTAQV</sequence>
<dbReference type="EMBL" id="AUZY01013107">
    <property type="protein sequence ID" value="EQD26623.1"/>
    <property type="molecule type" value="Genomic_DNA"/>
</dbReference>
<reference evidence="2" key="1">
    <citation type="submission" date="2013-08" db="EMBL/GenBank/DDBJ databases">
        <authorList>
            <person name="Mendez C."/>
            <person name="Richter M."/>
            <person name="Ferrer M."/>
            <person name="Sanchez J."/>
        </authorList>
    </citation>
    <scope>NUCLEOTIDE SEQUENCE</scope>
</reference>
<comment type="caution">
    <text evidence="2">The sequence shown here is derived from an EMBL/GenBank/DDBJ whole genome shotgun (WGS) entry which is preliminary data.</text>
</comment>
<evidence type="ECO:0000256" key="1">
    <source>
        <dbReference type="SAM" id="MobiDB-lite"/>
    </source>
</evidence>
<feature type="region of interest" description="Disordered" evidence="1">
    <location>
        <begin position="1"/>
        <end position="27"/>
    </location>
</feature>
<accession>T0Y0W3</accession>
<reference evidence="2" key="2">
    <citation type="journal article" date="2014" name="ISME J.">
        <title>Microbial stratification in low pH oxic and suboxic macroscopic growths along an acid mine drainage.</title>
        <authorList>
            <person name="Mendez-Garcia C."/>
            <person name="Mesa V."/>
            <person name="Sprenger R.R."/>
            <person name="Richter M."/>
            <person name="Diez M.S."/>
            <person name="Solano J."/>
            <person name="Bargiela R."/>
            <person name="Golyshina O.V."/>
            <person name="Manteca A."/>
            <person name="Ramos J.L."/>
            <person name="Gallego J.R."/>
            <person name="Llorente I."/>
            <person name="Martins Dos Santos V.A."/>
            <person name="Jensen O.N."/>
            <person name="Pelaez A.I."/>
            <person name="Sanchez J."/>
            <person name="Ferrer M."/>
        </authorList>
    </citation>
    <scope>NUCLEOTIDE SEQUENCE</scope>
</reference>